<protein>
    <submittedName>
        <fullName evidence="2">Thioredoxin</fullName>
    </submittedName>
</protein>
<dbReference type="Gene3D" id="3.40.30.10">
    <property type="entry name" value="Glutaredoxin"/>
    <property type="match status" value="1"/>
</dbReference>
<reference evidence="2 3" key="1">
    <citation type="submission" date="2017-12" db="EMBL/GenBank/DDBJ databases">
        <authorList>
            <person name="Hurst M.R.H."/>
        </authorList>
    </citation>
    <scope>NUCLEOTIDE SEQUENCE [LARGE SCALE GENOMIC DNA]</scope>
    <source>
        <strain evidence="2 3">TH11417</strain>
    </source>
</reference>
<sequence length="148" mass="16931">MVDRFKWIKMVFGTVGVISILFFTVIGVQTIWTDYVVKDYDKHLTEQVYVDATVDQNVNLVFYRKACPYCTVGKKAVINAAEKNSYPTFYIDVESETGQKLVKQYHIEKAATLLTLRDGKSDIYHYAAKDKQGKITADEKSIKEALDE</sequence>
<proteinExistence type="predicted"/>
<name>A0A2L0D5Q6_9STRE</name>
<feature type="transmembrane region" description="Helical" evidence="1">
    <location>
        <begin position="12"/>
        <end position="32"/>
    </location>
</feature>
<dbReference type="SUPFAM" id="SSF52833">
    <property type="entry name" value="Thioredoxin-like"/>
    <property type="match status" value="1"/>
</dbReference>
<evidence type="ECO:0000256" key="1">
    <source>
        <dbReference type="SAM" id="Phobius"/>
    </source>
</evidence>
<keyword evidence="1" id="KW-0472">Membrane</keyword>
<dbReference type="GeneID" id="98393964"/>
<dbReference type="InterPro" id="IPR036249">
    <property type="entry name" value="Thioredoxin-like_sf"/>
</dbReference>
<dbReference type="KEGG" id="splr:C0J00_08605"/>
<dbReference type="AlphaFoldDB" id="A0A2L0D5Q6"/>
<keyword evidence="3" id="KW-1185">Reference proteome</keyword>
<keyword evidence="1" id="KW-1133">Transmembrane helix</keyword>
<accession>A0A2L0D5Q6</accession>
<dbReference type="RefSeq" id="WP_104968473.1">
    <property type="nucleotide sequence ID" value="NZ_CP025536.1"/>
</dbReference>
<organism evidence="2 3">
    <name type="scientific">Streptococcus pluranimalium</name>
    <dbReference type="NCBI Taxonomy" id="82348"/>
    <lineage>
        <taxon>Bacteria</taxon>
        <taxon>Bacillati</taxon>
        <taxon>Bacillota</taxon>
        <taxon>Bacilli</taxon>
        <taxon>Lactobacillales</taxon>
        <taxon>Streptococcaceae</taxon>
        <taxon>Streptococcus</taxon>
    </lineage>
</organism>
<dbReference type="Proteomes" id="UP000238956">
    <property type="component" value="Chromosome"/>
</dbReference>
<keyword evidence="1" id="KW-0812">Transmembrane</keyword>
<evidence type="ECO:0000313" key="3">
    <source>
        <dbReference type="Proteomes" id="UP000238956"/>
    </source>
</evidence>
<reference evidence="2 3" key="2">
    <citation type="submission" date="2018-02" db="EMBL/GenBank/DDBJ databases">
        <title>Whole genome sequencing analysis of Streptococcus pluranimalium isolated from cattle infected mastitis in China.</title>
        <authorList>
            <person name="Zhang J.-R."/>
            <person name="Hu G.-Z."/>
        </authorList>
    </citation>
    <scope>NUCLEOTIDE SEQUENCE [LARGE SCALE GENOMIC DNA]</scope>
    <source>
        <strain evidence="2 3">TH11417</strain>
    </source>
</reference>
<evidence type="ECO:0000313" key="2">
    <source>
        <dbReference type="EMBL" id="AUW97158.1"/>
    </source>
</evidence>
<gene>
    <name evidence="2" type="ORF">C0J00_08605</name>
</gene>
<dbReference type="OrthoDB" id="2220907at2"/>
<dbReference type="EMBL" id="CP025536">
    <property type="protein sequence ID" value="AUW97158.1"/>
    <property type="molecule type" value="Genomic_DNA"/>
</dbReference>